<gene>
    <name evidence="1" type="ORF">EV643_103342</name>
</gene>
<dbReference type="AlphaFoldDB" id="A0A4R6KKB8"/>
<accession>A0A4R6KKB8</accession>
<dbReference type="RefSeq" id="WP_202869457.1">
    <property type="nucleotide sequence ID" value="NZ_SNWQ01000003.1"/>
</dbReference>
<reference evidence="1 2" key="1">
    <citation type="submission" date="2019-03" db="EMBL/GenBank/DDBJ databases">
        <title>Genomic Encyclopedia of Type Strains, Phase III (KMG-III): the genomes of soil and plant-associated and newly described type strains.</title>
        <authorList>
            <person name="Whitman W."/>
        </authorList>
    </citation>
    <scope>NUCLEOTIDE SEQUENCE [LARGE SCALE GENOMIC DNA]</scope>
    <source>
        <strain evidence="1 2">VKM Ac-2527</strain>
    </source>
</reference>
<sequence length="141" mass="14104">MIATARPGAAADFVAGLTTEHVQVVDYTADLEAQVRWIAPDGVDAVVHLAGDAGQLVGLVRAGGAFATTLGVVPDVPAGRDVKGVSVMTDPAPARLAHLADLVSSGALKVPVTTVCDLEQVDVAFSAFGAGTLGKIAISCA</sequence>
<comment type="caution">
    <text evidence="1">The sequence shown here is derived from an EMBL/GenBank/DDBJ whole genome shotgun (WGS) entry which is preliminary data.</text>
</comment>
<evidence type="ECO:0000313" key="2">
    <source>
        <dbReference type="Proteomes" id="UP000295388"/>
    </source>
</evidence>
<dbReference type="Pfam" id="PF13602">
    <property type="entry name" value="ADH_zinc_N_2"/>
    <property type="match status" value="1"/>
</dbReference>
<dbReference type="Gene3D" id="3.90.180.10">
    <property type="entry name" value="Medium-chain alcohol dehydrogenases, catalytic domain"/>
    <property type="match status" value="1"/>
</dbReference>
<dbReference type="Proteomes" id="UP000295388">
    <property type="component" value="Unassembled WGS sequence"/>
</dbReference>
<protein>
    <submittedName>
        <fullName evidence="1">Zinc-binding alcohol dehydrogenase family protein</fullName>
    </submittedName>
</protein>
<evidence type="ECO:0000313" key="1">
    <source>
        <dbReference type="EMBL" id="TDO51603.1"/>
    </source>
</evidence>
<name>A0A4R6KKB8_9ACTN</name>
<dbReference type="EMBL" id="SNWQ01000003">
    <property type="protein sequence ID" value="TDO51603.1"/>
    <property type="molecule type" value="Genomic_DNA"/>
</dbReference>
<proteinExistence type="predicted"/>
<keyword evidence="2" id="KW-1185">Reference proteome</keyword>
<dbReference type="Gene3D" id="3.40.50.720">
    <property type="entry name" value="NAD(P)-binding Rossmann-like Domain"/>
    <property type="match status" value="1"/>
</dbReference>
<organism evidence="1 2">
    <name type="scientific">Kribbella caucasensis</name>
    <dbReference type="NCBI Taxonomy" id="2512215"/>
    <lineage>
        <taxon>Bacteria</taxon>
        <taxon>Bacillati</taxon>
        <taxon>Actinomycetota</taxon>
        <taxon>Actinomycetes</taxon>
        <taxon>Propionibacteriales</taxon>
        <taxon>Kribbellaceae</taxon>
        <taxon>Kribbella</taxon>
    </lineage>
</organism>